<dbReference type="VEuPathDB" id="FungiDB:RhiirA1_542620"/>
<protein>
    <recommendedName>
        <fullName evidence="5">BED-type domain-containing protein</fullName>
    </recommendedName>
</protein>
<evidence type="ECO:0000256" key="3">
    <source>
        <dbReference type="ARBA" id="ARBA00022833"/>
    </source>
</evidence>
<name>A0A2I1GS90_9GLOM</name>
<dbReference type="AlphaFoldDB" id="A0A2I1GS90"/>
<evidence type="ECO:0000256" key="2">
    <source>
        <dbReference type="ARBA" id="ARBA00022771"/>
    </source>
</evidence>
<evidence type="ECO:0000259" key="5">
    <source>
        <dbReference type="PROSITE" id="PS50808"/>
    </source>
</evidence>
<proteinExistence type="predicted"/>
<evidence type="ECO:0000256" key="4">
    <source>
        <dbReference type="PROSITE-ProRule" id="PRU00027"/>
    </source>
</evidence>
<sequence>MAENEISEYDTDTFFITDDSTNLTEINSINNNHNVTLINDDTPDNTNETALTPSKSITKHMPKRRKIDPVWDFIDDTDNNKRSCKLCHKEYSKATGITTLKEHFKCNHPNAPFLQMKHIEFYGKKDEEKVTYLIELLIR</sequence>
<dbReference type="PROSITE" id="PS50808">
    <property type="entry name" value="ZF_BED"/>
    <property type="match status" value="1"/>
</dbReference>
<organism evidence="6 7">
    <name type="scientific">Rhizophagus irregularis</name>
    <dbReference type="NCBI Taxonomy" id="588596"/>
    <lineage>
        <taxon>Eukaryota</taxon>
        <taxon>Fungi</taxon>
        <taxon>Fungi incertae sedis</taxon>
        <taxon>Mucoromycota</taxon>
        <taxon>Glomeromycotina</taxon>
        <taxon>Glomeromycetes</taxon>
        <taxon>Glomerales</taxon>
        <taxon>Glomeraceae</taxon>
        <taxon>Rhizophagus</taxon>
    </lineage>
</organism>
<dbReference type="GO" id="GO:0003677">
    <property type="term" value="F:DNA binding"/>
    <property type="evidence" value="ECO:0007669"/>
    <property type="project" value="InterPro"/>
</dbReference>
<dbReference type="InterPro" id="IPR003656">
    <property type="entry name" value="Znf_BED"/>
</dbReference>
<keyword evidence="3" id="KW-0862">Zinc</keyword>
<dbReference type="SUPFAM" id="SSF57667">
    <property type="entry name" value="beta-beta-alpha zinc fingers"/>
    <property type="match status" value="1"/>
</dbReference>
<evidence type="ECO:0000313" key="6">
    <source>
        <dbReference type="EMBL" id="PKY49522.1"/>
    </source>
</evidence>
<dbReference type="EMBL" id="LLXI01000754">
    <property type="protein sequence ID" value="PKY49522.1"/>
    <property type="molecule type" value="Genomic_DNA"/>
</dbReference>
<evidence type="ECO:0000256" key="1">
    <source>
        <dbReference type="ARBA" id="ARBA00022723"/>
    </source>
</evidence>
<keyword evidence="1" id="KW-0479">Metal-binding</keyword>
<keyword evidence="7" id="KW-1185">Reference proteome</keyword>
<gene>
    <name evidence="6" type="ORF">RhiirA4_527975</name>
</gene>
<reference evidence="6 7" key="1">
    <citation type="submission" date="2015-10" db="EMBL/GenBank/DDBJ databases">
        <title>Genome analyses suggest a sexual origin of heterokaryosis in a supposedly ancient asexual fungus.</title>
        <authorList>
            <person name="Ropars J."/>
            <person name="Sedzielewska K."/>
            <person name="Noel J."/>
            <person name="Charron P."/>
            <person name="Farinelli L."/>
            <person name="Marton T."/>
            <person name="Kruger M."/>
            <person name="Pelin A."/>
            <person name="Brachmann A."/>
            <person name="Corradi N."/>
        </authorList>
    </citation>
    <scope>NUCLEOTIDE SEQUENCE [LARGE SCALE GENOMIC DNA]</scope>
    <source>
        <strain evidence="6 7">A4</strain>
    </source>
</reference>
<dbReference type="InterPro" id="IPR036236">
    <property type="entry name" value="Znf_C2H2_sf"/>
</dbReference>
<keyword evidence="2 4" id="KW-0863">Zinc-finger</keyword>
<dbReference type="Pfam" id="PF02892">
    <property type="entry name" value="zf-BED"/>
    <property type="match status" value="1"/>
</dbReference>
<dbReference type="GO" id="GO:0008270">
    <property type="term" value="F:zinc ion binding"/>
    <property type="evidence" value="ECO:0007669"/>
    <property type="project" value="UniProtKB-KW"/>
</dbReference>
<dbReference type="VEuPathDB" id="FungiDB:FUN_000779"/>
<accession>A0A2I1GS90</accession>
<dbReference type="VEuPathDB" id="FungiDB:RhiirFUN_014165"/>
<feature type="domain" description="BED-type" evidence="5">
    <location>
        <begin position="65"/>
        <end position="115"/>
    </location>
</feature>
<evidence type="ECO:0000313" key="7">
    <source>
        <dbReference type="Proteomes" id="UP000234323"/>
    </source>
</evidence>
<dbReference type="Proteomes" id="UP000234323">
    <property type="component" value="Unassembled WGS sequence"/>
</dbReference>
<comment type="caution">
    <text evidence="6">The sequence shown here is derived from an EMBL/GenBank/DDBJ whole genome shotgun (WGS) entry which is preliminary data.</text>
</comment>